<dbReference type="Pfam" id="PF00583">
    <property type="entry name" value="Acetyltransf_1"/>
    <property type="match status" value="1"/>
</dbReference>
<dbReference type="PANTHER" id="PTHR43643">
    <property type="entry name" value="HISTIDINOL-PHOSPHATE AMINOTRANSFERASE 2"/>
    <property type="match status" value="1"/>
</dbReference>
<evidence type="ECO:0000259" key="10">
    <source>
        <dbReference type="PROSITE" id="PS51186"/>
    </source>
</evidence>
<dbReference type="InterPro" id="IPR016181">
    <property type="entry name" value="Acyl_CoA_acyltransferase"/>
</dbReference>
<evidence type="ECO:0000256" key="2">
    <source>
        <dbReference type="ARBA" id="ARBA00007970"/>
    </source>
</evidence>
<dbReference type="Proteomes" id="UP000261811">
    <property type="component" value="Unassembled WGS sequence"/>
</dbReference>
<dbReference type="SUPFAM" id="SSF53383">
    <property type="entry name" value="PLP-dependent transferases"/>
    <property type="match status" value="1"/>
</dbReference>
<evidence type="ECO:0000256" key="6">
    <source>
        <dbReference type="ARBA" id="ARBA00022898"/>
    </source>
</evidence>
<dbReference type="GO" id="GO:0000105">
    <property type="term" value="P:L-histidine biosynthetic process"/>
    <property type="evidence" value="ECO:0007669"/>
    <property type="project" value="UniProtKB-KW"/>
</dbReference>
<dbReference type="InterPro" id="IPR015424">
    <property type="entry name" value="PyrdxlP-dep_Trfase"/>
</dbReference>
<evidence type="ECO:0000313" key="11">
    <source>
        <dbReference type="EMBL" id="RFU41674.1"/>
    </source>
</evidence>
<dbReference type="GO" id="GO:0016747">
    <property type="term" value="F:acyltransferase activity, transferring groups other than amino-acyl groups"/>
    <property type="evidence" value="ECO:0007669"/>
    <property type="project" value="InterPro"/>
</dbReference>
<evidence type="ECO:0000256" key="3">
    <source>
        <dbReference type="ARBA" id="ARBA00022576"/>
    </source>
</evidence>
<dbReference type="Gene3D" id="3.90.1150.10">
    <property type="entry name" value="Aspartate Aminotransferase, domain 1"/>
    <property type="match status" value="1"/>
</dbReference>
<comment type="pathway">
    <text evidence="1">Amino-acid biosynthesis; L-histidine biosynthesis; L-histidine from 5-phospho-alpha-D-ribose 1-diphosphate: step 7/9.</text>
</comment>
<dbReference type="PROSITE" id="PS51186">
    <property type="entry name" value="GNAT"/>
    <property type="match status" value="1"/>
</dbReference>
<comment type="caution">
    <text evidence="11">The sequence shown here is derived from an EMBL/GenBank/DDBJ whole genome shotgun (WGS) entry which is preliminary data.</text>
</comment>
<dbReference type="EMBL" id="QURH01000199">
    <property type="protein sequence ID" value="RFU41674.1"/>
    <property type="molecule type" value="Genomic_DNA"/>
</dbReference>
<reference evidence="11 12" key="1">
    <citation type="submission" date="2018-08" db="EMBL/GenBank/DDBJ databases">
        <title>Actinomadura jelena sp. nov., a novel Actinomycete isolated from soil in Chad.</title>
        <authorList>
            <person name="Shi L."/>
        </authorList>
    </citation>
    <scope>NUCLEOTIDE SEQUENCE [LARGE SCALE GENOMIC DNA]</scope>
    <source>
        <strain evidence="11 12">NEAU-G17</strain>
    </source>
</reference>
<comment type="cofactor">
    <cofactor evidence="9">
        <name>pyridoxal 5'-phosphate</name>
        <dbReference type="ChEBI" id="CHEBI:597326"/>
    </cofactor>
</comment>
<dbReference type="InterPro" id="IPR004838">
    <property type="entry name" value="NHTrfase_class1_PyrdxlP-BS"/>
</dbReference>
<dbReference type="InterPro" id="IPR050106">
    <property type="entry name" value="HistidinolP_aminotransfase"/>
</dbReference>
<organism evidence="11 12">
    <name type="scientific">Actinomadura logoneensis</name>
    <dbReference type="NCBI Taxonomy" id="2293572"/>
    <lineage>
        <taxon>Bacteria</taxon>
        <taxon>Bacillati</taxon>
        <taxon>Actinomycetota</taxon>
        <taxon>Actinomycetes</taxon>
        <taxon>Streptosporangiales</taxon>
        <taxon>Thermomonosporaceae</taxon>
        <taxon>Actinomadura</taxon>
    </lineage>
</organism>
<dbReference type="CDD" id="cd04301">
    <property type="entry name" value="NAT_SF"/>
    <property type="match status" value="1"/>
</dbReference>
<dbReference type="Gene3D" id="3.40.640.10">
    <property type="entry name" value="Type I PLP-dependent aspartate aminotransferase-like (Major domain)"/>
    <property type="match status" value="1"/>
</dbReference>
<evidence type="ECO:0000256" key="7">
    <source>
        <dbReference type="ARBA" id="ARBA00023102"/>
    </source>
</evidence>
<dbReference type="CDD" id="cd00609">
    <property type="entry name" value="AAT_like"/>
    <property type="match status" value="1"/>
</dbReference>
<keyword evidence="5 9" id="KW-0808">Transferase</keyword>
<dbReference type="Gene3D" id="3.40.630.30">
    <property type="match status" value="1"/>
</dbReference>
<dbReference type="AlphaFoldDB" id="A0A372JPI8"/>
<sequence length="613" mass="66413">MRNDQRLAGTSSAAAFVTTGAESSAAAFADGLELRPAAEKDREWIGRLRHEVYARELGQHSPNAAGVLTDELDGRNVYIAAFRHGEPAGFVSVTPPWAGRYSIDKYVRRAEHPALSADGLFEIRILAVAPDLRGEMIGKLLMYAALRWVMAHAGRSIVAMGRVELLPMYLSLGLTSTGTAVRSGAVEFQLLTGDVAELVRRTLREYGPLLQDMRPLVEWGLDVPFLPEDESCAHGGASIEALGRRFDTLDAHRDVVPADVLDAWFPPSPTAVAALTDGLEWISRTSPPVRAEGLIEEIALRRGLPEEAVAVGAGSSDLIFRAFRGWLDASSRVLLIDPCYGEYAHVVERVVGCRVDRFPVYRRDGWRIDPGRLADALRNRYDLVVIVNPNNPTGVHLDAADLRAVLAGAPAGTRFWIDETYMGYIGAEQSLESYAVTTDNVVICTSLSKMYALSGLRAAYLTAPPPIAAEMRRWTPPWAVSLPAQIAAVSALRDPAYYAERWAQTAVLRAELAAMLAATNAAADVSEHVDVSMHVDVSESVANFVLLTLPHGGIGAARLVERCRRQGVFLRDLSPLSPAFEGRTVRIAVRDAASNARVAATVAEALRVPLGVA</sequence>
<comment type="similarity">
    <text evidence="9">Belongs to the class-I pyridoxal-phosphate-dependent aminotransferase family.</text>
</comment>
<dbReference type="PANTHER" id="PTHR43643:SF6">
    <property type="entry name" value="HISTIDINOL-PHOSPHATE AMINOTRANSFERASE"/>
    <property type="match status" value="1"/>
</dbReference>
<feature type="domain" description="N-acetyltransferase" evidence="10">
    <location>
        <begin position="32"/>
        <end position="204"/>
    </location>
</feature>
<evidence type="ECO:0000256" key="4">
    <source>
        <dbReference type="ARBA" id="ARBA00022605"/>
    </source>
</evidence>
<dbReference type="PROSITE" id="PS00105">
    <property type="entry name" value="AA_TRANSFER_CLASS_1"/>
    <property type="match status" value="1"/>
</dbReference>
<keyword evidence="3 9" id="KW-0032">Aminotransferase</keyword>
<dbReference type="Pfam" id="PF00155">
    <property type="entry name" value="Aminotran_1_2"/>
    <property type="match status" value="1"/>
</dbReference>
<dbReference type="InterPro" id="IPR000182">
    <property type="entry name" value="GNAT_dom"/>
</dbReference>
<keyword evidence="6" id="KW-0663">Pyridoxal phosphate</keyword>
<evidence type="ECO:0000256" key="5">
    <source>
        <dbReference type="ARBA" id="ARBA00022679"/>
    </source>
</evidence>
<dbReference type="GO" id="GO:0030170">
    <property type="term" value="F:pyridoxal phosphate binding"/>
    <property type="evidence" value="ECO:0007669"/>
    <property type="project" value="InterPro"/>
</dbReference>
<evidence type="ECO:0000256" key="1">
    <source>
        <dbReference type="ARBA" id="ARBA00005011"/>
    </source>
</evidence>
<comment type="similarity">
    <text evidence="2">Belongs to the class-II pyridoxal-phosphate-dependent aminotransferase family. Histidinol-phosphate aminotransferase subfamily.</text>
</comment>
<keyword evidence="7" id="KW-0368">Histidine biosynthesis</keyword>
<evidence type="ECO:0000313" key="12">
    <source>
        <dbReference type="Proteomes" id="UP000261811"/>
    </source>
</evidence>
<comment type="catalytic activity">
    <reaction evidence="8">
        <text>L-histidinol phosphate + 2-oxoglutarate = 3-(imidazol-4-yl)-2-oxopropyl phosphate + L-glutamate</text>
        <dbReference type="Rhea" id="RHEA:23744"/>
        <dbReference type="ChEBI" id="CHEBI:16810"/>
        <dbReference type="ChEBI" id="CHEBI:29985"/>
        <dbReference type="ChEBI" id="CHEBI:57766"/>
        <dbReference type="ChEBI" id="CHEBI:57980"/>
        <dbReference type="EC" id="2.6.1.9"/>
    </reaction>
</comment>
<proteinExistence type="inferred from homology"/>
<evidence type="ECO:0000256" key="8">
    <source>
        <dbReference type="ARBA" id="ARBA00047481"/>
    </source>
</evidence>
<accession>A0A372JPI8</accession>
<gene>
    <name evidence="11" type="ORF">DZF91_10780</name>
</gene>
<dbReference type="InterPro" id="IPR015422">
    <property type="entry name" value="PyrdxlP-dep_Trfase_small"/>
</dbReference>
<dbReference type="EC" id="2.6.1.-" evidence="9"/>
<protein>
    <recommendedName>
        <fullName evidence="9">Aminotransferase</fullName>
        <ecNumber evidence="9">2.6.1.-</ecNumber>
    </recommendedName>
</protein>
<evidence type="ECO:0000256" key="9">
    <source>
        <dbReference type="RuleBase" id="RU000481"/>
    </source>
</evidence>
<dbReference type="SUPFAM" id="SSF55729">
    <property type="entry name" value="Acyl-CoA N-acyltransferases (Nat)"/>
    <property type="match status" value="1"/>
</dbReference>
<name>A0A372JPI8_9ACTN</name>
<dbReference type="OrthoDB" id="9813612at2"/>
<keyword evidence="12" id="KW-1185">Reference proteome</keyword>
<dbReference type="InterPro" id="IPR015421">
    <property type="entry name" value="PyrdxlP-dep_Trfase_major"/>
</dbReference>
<keyword evidence="4" id="KW-0028">Amino-acid biosynthesis</keyword>
<dbReference type="GO" id="GO:0004400">
    <property type="term" value="F:histidinol-phosphate transaminase activity"/>
    <property type="evidence" value="ECO:0007669"/>
    <property type="project" value="UniProtKB-EC"/>
</dbReference>
<dbReference type="InterPro" id="IPR004839">
    <property type="entry name" value="Aminotransferase_I/II_large"/>
</dbReference>